<dbReference type="InterPro" id="IPR000219">
    <property type="entry name" value="DH_dom"/>
</dbReference>
<reference evidence="3" key="1">
    <citation type="submission" date="2023-03" db="EMBL/GenBank/DDBJ databases">
        <title>Massive genome expansion in bonnet fungi (Mycena s.s.) driven by repeated elements and novel gene families across ecological guilds.</title>
        <authorList>
            <consortium name="Lawrence Berkeley National Laboratory"/>
            <person name="Harder C.B."/>
            <person name="Miyauchi S."/>
            <person name="Viragh M."/>
            <person name="Kuo A."/>
            <person name="Thoen E."/>
            <person name="Andreopoulos B."/>
            <person name="Lu D."/>
            <person name="Skrede I."/>
            <person name="Drula E."/>
            <person name="Henrissat B."/>
            <person name="Morin E."/>
            <person name="Kohler A."/>
            <person name="Barry K."/>
            <person name="LaButti K."/>
            <person name="Morin E."/>
            <person name="Salamov A."/>
            <person name="Lipzen A."/>
            <person name="Mereny Z."/>
            <person name="Hegedus B."/>
            <person name="Baldrian P."/>
            <person name="Stursova M."/>
            <person name="Weitz H."/>
            <person name="Taylor A."/>
            <person name="Grigoriev I.V."/>
            <person name="Nagy L.G."/>
            <person name="Martin F."/>
            <person name="Kauserud H."/>
        </authorList>
    </citation>
    <scope>NUCLEOTIDE SEQUENCE</scope>
    <source>
        <strain evidence="3">9144</strain>
    </source>
</reference>
<dbReference type="Pfam" id="PF00621">
    <property type="entry name" value="RhoGEF"/>
    <property type="match status" value="2"/>
</dbReference>
<feature type="region of interest" description="Disordered" evidence="1">
    <location>
        <begin position="823"/>
        <end position="843"/>
    </location>
</feature>
<dbReference type="GO" id="GO:0005737">
    <property type="term" value="C:cytoplasm"/>
    <property type="evidence" value="ECO:0007669"/>
    <property type="project" value="TreeGrafter"/>
</dbReference>
<sequence length="1046" mass="115900">MLPTLRSRRSVCQSSPTADRGLSIYGFLPAPLPPIVASPVCTPSEVMPTNTPDKRPHAVVDSPLYVLPTWIATPPTPPGNTVRRAVTCRVRPASPLSPSVSFPAQAGSSSSPARRPRRPRALTDPFVRRADGPESNTPVFCTSPDKANADECSAPRSKDDVRRYHALMELLATEVSYLADLRAFFSIYLRNLPTLCRTPSTFSRTSSRNNSLTHLPKTSVPSDSALHPLTTVQNAKRKPSARQLFTDREVDVLTRNAEQVLQLHENFVEELRVAIHPLGFSMDLSEALVDEKERIRNIDLAVGEISTKFATEASRFDAYQIFCSGHLEALHLVHRVQQQYPVEWEAYEQQCASLIVNMGGESPDVASESASSRSESEERHQSLPISKSRRRTTSLSSIDSAVRKVRANLKDGILDGSRENFPRRLAFLDYMIKPVQRICKYPLLLDQLRPSAKLRAHPYMRSHVSVVVDSAAQAMRHVASAVDEARHRQDVKMQSSLIVSRIALVNPSAATSHMASAASITLNPQLMSVCPPYQILTPSFLSSLGTILLAGSLDVMHYRLSKPPSGGTNINAKYLGAFLYLGGYLILVKVSKGKVYEPKHWFSLANFDVIDLEEEDTSLPCTFSLIGKGHQYDLTAACQREKDTWLSSIHESRLHPPSWINEPTSSIQLDEKGELVPSILDEPFEMINTLPTIQSLPELVKDETCPDLQQSVLAKKVIQDEVFKPVMPYKRENVARRQSSVTTIFSTSSDADTIIIRRSSPTARFQVDQGLQDVISEPVLAARSKASVREELFQAPKILRNSGSFSRSNSALNLTGLTKKRLSKHESVRVPRRKSSPDVPKASSLWRPQKLSIVSSSEGDSIFQPSSDLSASYFSQCSLTSTQTSLMLESPPIAEGLAPKFHRPSSSVSSTPSFKTGTRPTSPATSQRSVHSVENYRTMTRSILRFLTKEPRRRRARSVPCDETLSRPRSPVLPDLEFGPTLPSVATTQHHSANPPRSSPPDTFRRFRLLSTSIAFRHSSNEPRTINKGSSIFKHFRGLDLGSALD</sequence>
<dbReference type="SUPFAM" id="SSF50729">
    <property type="entry name" value="PH domain-like"/>
    <property type="match status" value="1"/>
</dbReference>
<dbReference type="GO" id="GO:0005085">
    <property type="term" value="F:guanyl-nucleotide exchange factor activity"/>
    <property type="evidence" value="ECO:0007669"/>
    <property type="project" value="InterPro"/>
</dbReference>
<proteinExistence type="predicted"/>
<dbReference type="InterPro" id="IPR035899">
    <property type="entry name" value="DBL_dom_sf"/>
</dbReference>
<dbReference type="SUPFAM" id="SSF48065">
    <property type="entry name" value="DBL homology domain (DH-domain)"/>
    <property type="match status" value="1"/>
</dbReference>
<keyword evidence="4" id="KW-1185">Reference proteome</keyword>
<feature type="region of interest" description="Disordered" evidence="1">
    <location>
        <begin position="93"/>
        <end position="154"/>
    </location>
</feature>
<feature type="region of interest" description="Disordered" evidence="1">
    <location>
        <begin position="199"/>
        <end position="225"/>
    </location>
</feature>
<name>A0AAD6YSP7_9AGAR</name>
<feature type="region of interest" description="Disordered" evidence="1">
    <location>
        <begin position="362"/>
        <end position="395"/>
    </location>
</feature>
<dbReference type="EMBL" id="JARJCW010000002">
    <property type="protein sequence ID" value="KAJ7228501.1"/>
    <property type="molecule type" value="Genomic_DNA"/>
</dbReference>
<dbReference type="Gene3D" id="2.30.29.30">
    <property type="entry name" value="Pleckstrin-homology domain (PH domain)/Phosphotyrosine-binding domain (PTB)"/>
    <property type="match status" value="1"/>
</dbReference>
<comment type="caution">
    <text evidence="3">The sequence shown here is derived from an EMBL/GenBank/DDBJ whole genome shotgun (WGS) entry which is preliminary data.</text>
</comment>
<evidence type="ECO:0000313" key="4">
    <source>
        <dbReference type="Proteomes" id="UP001219525"/>
    </source>
</evidence>
<feature type="compositionally biased region" description="Low complexity" evidence="1">
    <location>
        <begin position="199"/>
        <end position="211"/>
    </location>
</feature>
<dbReference type="InterPro" id="IPR011993">
    <property type="entry name" value="PH-like_dom_sf"/>
</dbReference>
<dbReference type="AlphaFoldDB" id="A0AAD6YSP7"/>
<dbReference type="PANTHER" id="PTHR45818">
    <property type="entry name" value="PROTEIN VAV"/>
    <property type="match status" value="1"/>
</dbReference>
<evidence type="ECO:0000313" key="3">
    <source>
        <dbReference type="EMBL" id="KAJ7228501.1"/>
    </source>
</evidence>
<accession>A0AAD6YSP7</accession>
<evidence type="ECO:0000256" key="1">
    <source>
        <dbReference type="SAM" id="MobiDB-lite"/>
    </source>
</evidence>
<feature type="region of interest" description="Disordered" evidence="1">
    <location>
        <begin position="896"/>
        <end position="1004"/>
    </location>
</feature>
<feature type="compositionally biased region" description="Polar residues" evidence="1">
    <location>
        <begin position="914"/>
        <end position="941"/>
    </location>
</feature>
<feature type="compositionally biased region" description="Low complexity" evidence="1">
    <location>
        <begin position="103"/>
        <end position="113"/>
    </location>
</feature>
<feature type="domain" description="DH" evidence="2">
    <location>
        <begin position="162"/>
        <end position="485"/>
    </location>
</feature>
<gene>
    <name evidence="3" type="ORF">GGX14DRAFT_613172</name>
</gene>
<dbReference type="PROSITE" id="PS50010">
    <property type="entry name" value="DH_2"/>
    <property type="match status" value="1"/>
</dbReference>
<feature type="compositionally biased region" description="Low complexity" evidence="1">
    <location>
        <begin position="904"/>
        <end position="913"/>
    </location>
</feature>
<dbReference type="Gene3D" id="1.20.900.10">
    <property type="entry name" value="Dbl homology (DH) domain"/>
    <property type="match status" value="1"/>
</dbReference>
<feature type="compositionally biased region" description="Polar residues" evidence="1">
    <location>
        <begin position="984"/>
        <end position="996"/>
    </location>
</feature>
<evidence type="ECO:0000259" key="2">
    <source>
        <dbReference type="PROSITE" id="PS50010"/>
    </source>
</evidence>
<organism evidence="3 4">
    <name type="scientific">Mycena pura</name>
    <dbReference type="NCBI Taxonomy" id="153505"/>
    <lineage>
        <taxon>Eukaryota</taxon>
        <taxon>Fungi</taxon>
        <taxon>Dikarya</taxon>
        <taxon>Basidiomycota</taxon>
        <taxon>Agaricomycotina</taxon>
        <taxon>Agaricomycetes</taxon>
        <taxon>Agaricomycetidae</taxon>
        <taxon>Agaricales</taxon>
        <taxon>Marasmiineae</taxon>
        <taxon>Mycenaceae</taxon>
        <taxon>Mycena</taxon>
    </lineage>
</organism>
<protein>
    <recommendedName>
        <fullName evidence="2">DH domain-containing protein</fullName>
    </recommendedName>
</protein>
<dbReference type="PANTHER" id="PTHR45818:SF3">
    <property type="entry name" value="PROTEIN VAV"/>
    <property type="match status" value="1"/>
</dbReference>
<dbReference type="Proteomes" id="UP001219525">
    <property type="component" value="Unassembled WGS sequence"/>
</dbReference>